<dbReference type="SUPFAM" id="SSF50475">
    <property type="entry name" value="FMN-binding split barrel"/>
    <property type="match status" value="1"/>
</dbReference>
<dbReference type="EMBL" id="FPBD01000007">
    <property type="protein sequence ID" value="SFU05998.1"/>
    <property type="molecule type" value="Genomic_DNA"/>
</dbReference>
<dbReference type="Gene3D" id="2.30.110.10">
    <property type="entry name" value="Electron Transport, Fmn-binding Protein, Chain A"/>
    <property type="match status" value="1"/>
</dbReference>
<dbReference type="PANTHER" id="PTHR42815:SF2">
    <property type="entry name" value="FAD-BINDING, PUTATIVE (AFU_ORTHOLOGUE AFUA_6G07600)-RELATED"/>
    <property type="match status" value="1"/>
</dbReference>
<proteinExistence type="predicted"/>
<dbReference type="RefSeq" id="WP_083417260.1">
    <property type="nucleotide sequence ID" value="NZ_FPBD01000007.1"/>
</dbReference>
<protein>
    <recommendedName>
        <fullName evidence="1">Pyridoxamine 5'-phosphate oxidase N-terminal domain-containing protein</fullName>
    </recommendedName>
</protein>
<dbReference type="PANTHER" id="PTHR42815">
    <property type="entry name" value="FAD-BINDING, PUTATIVE (AFU_ORTHOLOGUE AFUA_6G07600)-RELATED"/>
    <property type="match status" value="1"/>
</dbReference>
<dbReference type="Proteomes" id="UP000183371">
    <property type="component" value="Unassembled WGS sequence"/>
</dbReference>
<dbReference type="InterPro" id="IPR011576">
    <property type="entry name" value="Pyridox_Oxase_N"/>
</dbReference>
<evidence type="ECO:0000259" key="1">
    <source>
        <dbReference type="Pfam" id="PF01243"/>
    </source>
</evidence>
<evidence type="ECO:0000313" key="3">
    <source>
        <dbReference type="Proteomes" id="UP000183371"/>
    </source>
</evidence>
<feature type="domain" description="Pyridoxamine 5'-phosphate oxidase N-terminal" evidence="1">
    <location>
        <begin position="42"/>
        <end position="150"/>
    </location>
</feature>
<dbReference type="AlphaFoldDB" id="A0A1I7D2T3"/>
<dbReference type="InterPro" id="IPR012349">
    <property type="entry name" value="Split_barrel_FMN-bd"/>
</dbReference>
<name>A0A1I7D2T3_9HYPH</name>
<reference evidence="3" key="1">
    <citation type="submission" date="2016-10" db="EMBL/GenBank/DDBJ databases">
        <authorList>
            <person name="Varghese N."/>
            <person name="Submissions S."/>
        </authorList>
    </citation>
    <scope>NUCLEOTIDE SEQUENCE [LARGE SCALE GENOMIC DNA]</scope>
    <source>
        <strain evidence="3">DSM 17465</strain>
    </source>
</reference>
<gene>
    <name evidence="2" type="ORF">SAMN05444141_107224</name>
</gene>
<dbReference type="Pfam" id="PF01243">
    <property type="entry name" value="PNPOx_N"/>
    <property type="match status" value="1"/>
</dbReference>
<evidence type="ECO:0000313" key="2">
    <source>
        <dbReference type="EMBL" id="SFU05998.1"/>
    </source>
</evidence>
<sequence>MPKAFAQIAFTSAAQSFQDRYGTKEAYARFLEGDELSGHTIDPDHATFIESMDGCYLSTISETGWPYVQFKGGPQGFLRVLDDRHFAYADYRGNRQYLSAGNISQNARVSLILVNYETQERLKIWGEARIVSLDEDPDFVLDLMPQDYKAEPERAIIIKTLALEWDCPRHIPKRTTSK</sequence>
<keyword evidence="3" id="KW-1185">Reference proteome</keyword>
<accession>A0A1I7D2T3</accession>
<organism evidence="2 3">
    <name type="scientific">Pseudovibrio denitrificans</name>
    <dbReference type="NCBI Taxonomy" id="258256"/>
    <lineage>
        <taxon>Bacteria</taxon>
        <taxon>Pseudomonadati</taxon>
        <taxon>Pseudomonadota</taxon>
        <taxon>Alphaproteobacteria</taxon>
        <taxon>Hyphomicrobiales</taxon>
        <taxon>Stappiaceae</taxon>
        <taxon>Pseudovibrio</taxon>
    </lineage>
</organism>